<dbReference type="AlphaFoldDB" id="A0A9Q4ADE7"/>
<keyword evidence="3" id="KW-1185">Reference proteome</keyword>
<dbReference type="NCBIfam" id="TIGR00035">
    <property type="entry name" value="asp_race"/>
    <property type="match status" value="1"/>
</dbReference>
<dbReference type="SUPFAM" id="SSF53681">
    <property type="entry name" value="Aspartate/glutamate racemase"/>
    <property type="match status" value="1"/>
</dbReference>
<evidence type="ECO:0000256" key="1">
    <source>
        <dbReference type="ARBA" id="ARBA00007847"/>
    </source>
</evidence>
<dbReference type="Gene3D" id="3.40.50.1860">
    <property type="match status" value="1"/>
</dbReference>
<accession>A0A9Q4ADE7</accession>
<evidence type="ECO:0000313" key="3">
    <source>
        <dbReference type="Proteomes" id="UP001108123"/>
    </source>
</evidence>
<organism evidence="2 3">
    <name type="scientific">Anaerosalibacter bizertensis</name>
    <dbReference type="NCBI Taxonomy" id="932217"/>
    <lineage>
        <taxon>Bacteria</taxon>
        <taxon>Bacillati</taxon>
        <taxon>Bacillota</taxon>
        <taxon>Tissierellia</taxon>
        <taxon>Tissierellales</taxon>
        <taxon>Sporanaerobacteraceae</taxon>
        <taxon>Anaerosalibacter</taxon>
    </lineage>
</organism>
<keyword evidence="2" id="KW-0413">Isomerase</keyword>
<proteinExistence type="inferred from homology"/>
<name>A0A9Q4ADE7_9FIRM</name>
<dbReference type="InterPro" id="IPR004380">
    <property type="entry name" value="Asp_race"/>
</dbReference>
<dbReference type="Proteomes" id="UP001108123">
    <property type="component" value="Unassembled WGS sequence"/>
</dbReference>
<dbReference type="Pfam" id="PF01177">
    <property type="entry name" value="Asp_Glu_race"/>
    <property type="match status" value="1"/>
</dbReference>
<comment type="caution">
    <text evidence="2">The sequence shown here is derived from an EMBL/GenBank/DDBJ whole genome shotgun (WGS) entry which is preliminary data.</text>
</comment>
<dbReference type="InterPro" id="IPR015942">
    <property type="entry name" value="Asp/Glu/hydantoin_racemase"/>
</dbReference>
<dbReference type="EC" id="5.1.1.-" evidence="2"/>
<dbReference type="InterPro" id="IPR001920">
    <property type="entry name" value="Asp/Glu_race"/>
</dbReference>
<reference evidence="2" key="1">
    <citation type="submission" date="2022-01" db="EMBL/GenBank/DDBJ databases">
        <title>Collection of gut derived symbiotic bacterial strains cultured from healthy donors.</title>
        <authorList>
            <person name="Lin H."/>
            <person name="Kohout C."/>
            <person name="Waligurski E."/>
            <person name="Pamer E.G."/>
        </authorList>
    </citation>
    <scope>NUCLEOTIDE SEQUENCE</scope>
    <source>
        <strain evidence="2">MSK.14.39</strain>
    </source>
</reference>
<sequence>MILGIVGGMGPLATCELFRKIIQFTDTDKDQDHLHIIVDNNTKITDRTDYILGKGEDPRIELIRSIIKLETMGVDYIAIPCNTAHYVELGLK</sequence>
<dbReference type="RefSeq" id="WP_226808531.1">
    <property type="nucleotide sequence ID" value="NZ_JAJBNW010000074.1"/>
</dbReference>
<dbReference type="EMBL" id="JAKNID010000039">
    <property type="protein sequence ID" value="MCG4565606.1"/>
    <property type="molecule type" value="Genomic_DNA"/>
</dbReference>
<protein>
    <submittedName>
        <fullName evidence="2">Amino acid racemase</fullName>
        <ecNumber evidence="2">5.1.1.-</ecNumber>
    </submittedName>
</protein>
<comment type="similarity">
    <text evidence="1">Belongs to the aspartate/glutamate racemases family.</text>
</comment>
<gene>
    <name evidence="2" type="ORF">L0P62_09100</name>
</gene>
<evidence type="ECO:0000313" key="2">
    <source>
        <dbReference type="EMBL" id="MCG4565606.1"/>
    </source>
</evidence>
<dbReference type="GO" id="GO:0047661">
    <property type="term" value="F:amino-acid racemase activity"/>
    <property type="evidence" value="ECO:0007669"/>
    <property type="project" value="InterPro"/>
</dbReference>